<gene>
    <name evidence="1" type="ORF">B0H17DRAFT_1185891</name>
</gene>
<accession>A0AAD7CPI0</accession>
<comment type="caution">
    <text evidence="1">The sequence shown here is derived from an EMBL/GenBank/DDBJ whole genome shotgun (WGS) entry which is preliminary data.</text>
</comment>
<dbReference type="Proteomes" id="UP001221757">
    <property type="component" value="Unassembled WGS sequence"/>
</dbReference>
<protein>
    <submittedName>
        <fullName evidence="1">Uncharacterized protein</fullName>
    </submittedName>
</protein>
<dbReference type="EMBL" id="JARKIE010000299">
    <property type="protein sequence ID" value="KAJ7656600.1"/>
    <property type="molecule type" value="Genomic_DNA"/>
</dbReference>
<keyword evidence="2" id="KW-1185">Reference proteome</keyword>
<evidence type="ECO:0000313" key="1">
    <source>
        <dbReference type="EMBL" id="KAJ7656600.1"/>
    </source>
</evidence>
<proteinExistence type="predicted"/>
<evidence type="ECO:0000313" key="2">
    <source>
        <dbReference type="Proteomes" id="UP001221757"/>
    </source>
</evidence>
<dbReference type="AlphaFoldDB" id="A0AAD7CPI0"/>
<name>A0AAD7CPI0_MYCRO</name>
<organism evidence="1 2">
    <name type="scientific">Mycena rosella</name>
    <name type="common">Pink bonnet</name>
    <name type="synonym">Agaricus rosellus</name>
    <dbReference type="NCBI Taxonomy" id="1033263"/>
    <lineage>
        <taxon>Eukaryota</taxon>
        <taxon>Fungi</taxon>
        <taxon>Dikarya</taxon>
        <taxon>Basidiomycota</taxon>
        <taxon>Agaricomycotina</taxon>
        <taxon>Agaricomycetes</taxon>
        <taxon>Agaricomycetidae</taxon>
        <taxon>Agaricales</taxon>
        <taxon>Marasmiineae</taxon>
        <taxon>Mycenaceae</taxon>
        <taxon>Mycena</taxon>
    </lineage>
</organism>
<sequence>MVSEASGSRSPLRLRQMRAVEAYSDSVRWFKAYRGCETGDMAPVDWKFGLIAPRWINARRANTGLAQDVIADTAVPSHIRRRAGDGRVLELLRRLQRYINPAAHAERGAKSRLRNVCGFGLAALSAQEDQVKRSLDCRGNLLKKVPGVVCSLDEKNGVFKAEEFISRRGRPLRQGG</sequence>
<reference evidence="1" key="1">
    <citation type="submission" date="2023-03" db="EMBL/GenBank/DDBJ databases">
        <title>Massive genome expansion in bonnet fungi (Mycena s.s.) driven by repeated elements and novel gene families across ecological guilds.</title>
        <authorList>
            <consortium name="Lawrence Berkeley National Laboratory"/>
            <person name="Harder C.B."/>
            <person name="Miyauchi S."/>
            <person name="Viragh M."/>
            <person name="Kuo A."/>
            <person name="Thoen E."/>
            <person name="Andreopoulos B."/>
            <person name="Lu D."/>
            <person name="Skrede I."/>
            <person name="Drula E."/>
            <person name="Henrissat B."/>
            <person name="Morin E."/>
            <person name="Kohler A."/>
            <person name="Barry K."/>
            <person name="LaButti K."/>
            <person name="Morin E."/>
            <person name="Salamov A."/>
            <person name="Lipzen A."/>
            <person name="Mereny Z."/>
            <person name="Hegedus B."/>
            <person name="Baldrian P."/>
            <person name="Stursova M."/>
            <person name="Weitz H."/>
            <person name="Taylor A."/>
            <person name="Grigoriev I.V."/>
            <person name="Nagy L.G."/>
            <person name="Martin F."/>
            <person name="Kauserud H."/>
        </authorList>
    </citation>
    <scope>NUCLEOTIDE SEQUENCE</scope>
    <source>
        <strain evidence="1">CBHHK067</strain>
    </source>
</reference>